<dbReference type="Ensembl" id="ENSCSRT00000015776.1">
    <property type="protein sequence ID" value="ENSCSRP00000015129.1"/>
    <property type="gene ID" value="ENSCSRG00000011566.1"/>
</dbReference>
<proteinExistence type="predicted"/>
<dbReference type="PANTHER" id="PTHR11738">
    <property type="entry name" value="MHC CLASS I NK CELL RECEPTOR"/>
    <property type="match status" value="1"/>
</dbReference>
<dbReference type="InterPro" id="IPR050412">
    <property type="entry name" value="Ig-like_Receptors_ImmuneReg"/>
</dbReference>
<keyword evidence="2" id="KW-1015">Disulfide bond</keyword>
<keyword evidence="1" id="KW-0732">Signal</keyword>
<evidence type="ECO:0000313" key="6">
    <source>
        <dbReference type="Proteomes" id="UP000694403"/>
    </source>
</evidence>
<evidence type="ECO:0000256" key="2">
    <source>
        <dbReference type="ARBA" id="ARBA00023157"/>
    </source>
</evidence>
<organism evidence="5 6">
    <name type="scientific">Chelydra serpentina</name>
    <name type="common">Snapping turtle</name>
    <name type="synonym">Testudo serpentina</name>
    <dbReference type="NCBI Taxonomy" id="8475"/>
    <lineage>
        <taxon>Eukaryota</taxon>
        <taxon>Metazoa</taxon>
        <taxon>Chordata</taxon>
        <taxon>Craniata</taxon>
        <taxon>Vertebrata</taxon>
        <taxon>Euteleostomi</taxon>
        <taxon>Archelosauria</taxon>
        <taxon>Testudinata</taxon>
        <taxon>Testudines</taxon>
        <taxon>Cryptodira</taxon>
        <taxon>Durocryptodira</taxon>
        <taxon>Americhelydia</taxon>
        <taxon>Chelydroidea</taxon>
        <taxon>Chelydridae</taxon>
        <taxon>Chelydra</taxon>
    </lineage>
</organism>
<dbReference type="PANTHER" id="PTHR11738:SF157">
    <property type="entry name" value="T-CELL-INTERACTING, ACTIVATING RECEPTOR ON MYELOID CELLS PROTEIN 1"/>
    <property type="match status" value="1"/>
</dbReference>
<keyword evidence="3" id="KW-0393">Immunoglobulin domain</keyword>
<reference evidence="5" key="2">
    <citation type="submission" date="2025-09" db="UniProtKB">
        <authorList>
            <consortium name="Ensembl"/>
        </authorList>
    </citation>
    <scope>IDENTIFICATION</scope>
</reference>
<evidence type="ECO:0000256" key="4">
    <source>
        <dbReference type="SAM" id="MobiDB-lite"/>
    </source>
</evidence>
<dbReference type="FunFam" id="2.60.40.10:FF:000049">
    <property type="entry name" value="Leukocyte immunoglobulin-like receptor subfamily B member 1"/>
    <property type="match status" value="1"/>
</dbReference>
<feature type="region of interest" description="Disordered" evidence="4">
    <location>
        <begin position="157"/>
        <end position="196"/>
    </location>
</feature>
<dbReference type="AlphaFoldDB" id="A0A8C3SJ86"/>
<dbReference type="GO" id="GO:0002764">
    <property type="term" value="P:immune response-regulating signaling pathway"/>
    <property type="evidence" value="ECO:0007669"/>
    <property type="project" value="TreeGrafter"/>
</dbReference>
<evidence type="ECO:0008006" key="7">
    <source>
        <dbReference type="Google" id="ProtNLM"/>
    </source>
</evidence>
<reference evidence="5" key="1">
    <citation type="submission" date="2025-08" db="UniProtKB">
        <authorList>
            <consortium name="Ensembl"/>
        </authorList>
    </citation>
    <scope>IDENTIFICATION</scope>
</reference>
<name>A0A8C3SJ86_CHESE</name>
<evidence type="ECO:0000313" key="5">
    <source>
        <dbReference type="Ensembl" id="ENSCSRP00000015129.1"/>
    </source>
</evidence>
<dbReference type="Pfam" id="PF13895">
    <property type="entry name" value="Ig_2"/>
    <property type="match status" value="1"/>
</dbReference>
<dbReference type="GO" id="GO:0005886">
    <property type="term" value="C:plasma membrane"/>
    <property type="evidence" value="ECO:0007669"/>
    <property type="project" value="TreeGrafter"/>
</dbReference>
<keyword evidence="6" id="KW-1185">Reference proteome</keyword>
<evidence type="ECO:0000256" key="3">
    <source>
        <dbReference type="ARBA" id="ARBA00023319"/>
    </source>
</evidence>
<dbReference type="Proteomes" id="UP000694403">
    <property type="component" value="Unplaced"/>
</dbReference>
<evidence type="ECO:0000256" key="1">
    <source>
        <dbReference type="ARBA" id="ARBA00022729"/>
    </source>
</evidence>
<dbReference type="InterPro" id="IPR013783">
    <property type="entry name" value="Ig-like_fold"/>
</dbReference>
<protein>
    <recommendedName>
        <fullName evidence="7">Ig-like domain-containing protein</fullName>
    </recommendedName>
</protein>
<accession>A0A8C3SJ86</accession>
<sequence>FQPRGGGQSCRGPLVRLPGWPQVGPGLGEPGDLSCSRVLSYVWFFLRKAGHPNPRVQTVPDGTVAEFPIPSVSREDGGSYTCEYHSTTDRNHWSNLSDPVEIIVAGEGPGSQPHTQPDPRGLCTDGTLRARLCPETWAHQRGRLAGERGCGVSGRFPSQGGETAAGDLCQKKGGSLSPGGAAEQGEPFPDNTSIMG</sequence>
<dbReference type="SUPFAM" id="SSF48726">
    <property type="entry name" value="Immunoglobulin"/>
    <property type="match status" value="1"/>
</dbReference>
<dbReference type="InterPro" id="IPR036179">
    <property type="entry name" value="Ig-like_dom_sf"/>
</dbReference>
<dbReference type="Gene3D" id="2.60.40.10">
    <property type="entry name" value="Immunoglobulins"/>
    <property type="match status" value="1"/>
</dbReference>